<feature type="compositionally biased region" description="Polar residues" evidence="1">
    <location>
        <begin position="104"/>
        <end position="117"/>
    </location>
</feature>
<dbReference type="Proteomes" id="UP000636709">
    <property type="component" value="Unassembled WGS sequence"/>
</dbReference>
<evidence type="ECO:0000256" key="1">
    <source>
        <dbReference type="SAM" id="MobiDB-lite"/>
    </source>
</evidence>
<reference evidence="2" key="1">
    <citation type="submission" date="2020-07" db="EMBL/GenBank/DDBJ databases">
        <title>Genome sequence and genetic diversity analysis of an under-domesticated orphan crop, white fonio (Digitaria exilis).</title>
        <authorList>
            <person name="Bennetzen J.L."/>
            <person name="Chen S."/>
            <person name="Ma X."/>
            <person name="Wang X."/>
            <person name="Yssel A.E.J."/>
            <person name="Chaluvadi S.R."/>
            <person name="Johnson M."/>
            <person name="Gangashetty P."/>
            <person name="Hamidou F."/>
            <person name="Sanogo M.D."/>
            <person name="Zwaenepoel A."/>
            <person name="Wallace J."/>
            <person name="Van De Peer Y."/>
            <person name="Van Deynze A."/>
        </authorList>
    </citation>
    <scope>NUCLEOTIDE SEQUENCE</scope>
    <source>
        <tissue evidence="2">Leaves</tissue>
    </source>
</reference>
<dbReference type="EMBL" id="JACEFO010000983">
    <property type="protein sequence ID" value="KAF8750605.1"/>
    <property type="molecule type" value="Genomic_DNA"/>
</dbReference>
<accession>A0A835FEW4</accession>
<dbReference type="OrthoDB" id="658285at2759"/>
<gene>
    <name evidence="2" type="ORF">HU200_012324</name>
</gene>
<organism evidence="2 3">
    <name type="scientific">Digitaria exilis</name>
    <dbReference type="NCBI Taxonomy" id="1010633"/>
    <lineage>
        <taxon>Eukaryota</taxon>
        <taxon>Viridiplantae</taxon>
        <taxon>Streptophyta</taxon>
        <taxon>Embryophyta</taxon>
        <taxon>Tracheophyta</taxon>
        <taxon>Spermatophyta</taxon>
        <taxon>Magnoliopsida</taxon>
        <taxon>Liliopsida</taxon>
        <taxon>Poales</taxon>
        <taxon>Poaceae</taxon>
        <taxon>PACMAD clade</taxon>
        <taxon>Panicoideae</taxon>
        <taxon>Panicodae</taxon>
        <taxon>Paniceae</taxon>
        <taxon>Anthephorinae</taxon>
        <taxon>Digitaria</taxon>
    </lineage>
</organism>
<protein>
    <submittedName>
        <fullName evidence="2">Uncharacterized protein</fullName>
    </submittedName>
</protein>
<comment type="caution">
    <text evidence="2">The sequence shown here is derived from an EMBL/GenBank/DDBJ whole genome shotgun (WGS) entry which is preliminary data.</text>
</comment>
<dbReference type="AlphaFoldDB" id="A0A835FEW4"/>
<feature type="compositionally biased region" description="Basic and acidic residues" evidence="1">
    <location>
        <begin position="430"/>
        <end position="449"/>
    </location>
</feature>
<name>A0A835FEW4_9POAL</name>
<evidence type="ECO:0000313" key="3">
    <source>
        <dbReference type="Proteomes" id="UP000636709"/>
    </source>
</evidence>
<sequence>MKRYLDQNPVKLQRKVWIRVNNLRNTLLFNMMITIYLKQEMRSWIQSSSVAELHSGFVLEDKTLMGEGEINMGAKGIAFIYVLPAEFAVGDGEGQSPVAGHGSDTASGSAIPTSDNNPEIHCDVITEESIRADDLGRCPSMDGKGNLLTNLHSEGAADNSILPALNAAKGCSSDERHSSFGLEVMFTEASKDTAVEVDGGNKSITCLTPGFHVGSYCDLEDEDVTKEEVVTEWKSFDEHAAAKTDLKSNLNCEFTGIDMDSDCSIAEKNMRLVADKTDEEEATIPVQQDGVQEGDPEKPSLFSATPKCKRECGLPEETVLQSKNQGCSSSAEQSPFGIESLLSQESIEKSVEYDALAASVHTEIGFDELKECHVKRALENAHVSKPHHDTDEGSCPVSKTDDFMCTSQQGNGIEAMRGTNSEEVACKGEGSDKLVHCDDPEPSSEKTDVNEQAPDNAYGVSDVVLSSTLHAPANENYDACLGSNIGLTHQGHKDQCSEDTEKRFASKTLSNDIFEGATSKYIECGDVLLPAEERSHSQDDQLNSKLEGTKVVESGCNFSKDFSSDLDNGSVVGIVGERTPPGSSLPKDLSTEYNTKQEHLDGPSAEIFRDGSTTYRGENVSRVGHLATSSKHDGALSEEAVRTMKKYAGTCSSNPRELLMDLQSPLSKEKIEGSISHDGLAFPSAKSSGNESVDVDNGLSEDREEQVAVVDIVGQRTPSGSVYKKIMTDYNPQQDFLDGCSVESSLQGSHPYVGEKCFCCTIENPSFSIATTDYKHDGALSEEAAHKLKKYTGTCSEDPKHLVIELQSLFSEASIETSVSHDDLAFPSAESGINEPTVCHFEKPVDTLVSSEPDTYQGRCHDLSRAEEKESCMSASVQHNESGDSDVLQSTPMNMDLVRLVNSVYMKAAVMQATSNIEAFNHDHEESNEITEAKLLLVSLPSNMSEDADIERSEREIGLPPAAGISALPD</sequence>
<keyword evidence="3" id="KW-1185">Reference proteome</keyword>
<feature type="region of interest" description="Disordered" evidence="1">
    <location>
        <begin position="680"/>
        <end position="702"/>
    </location>
</feature>
<proteinExistence type="predicted"/>
<feature type="region of interest" description="Disordered" evidence="1">
    <location>
        <begin position="94"/>
        <end position="118"/>
    </location>
</feature>
<evidence type="ECO:0000313" key="2">
    <source>
        <dbReference type="EMBL" id="KAF8750605.1"/>
    </source>
</evidence>
<feature type="region of interest" description="Disordered" evidence="1">
    <location>
        <begin position="946"/>
        <end position="970"/>
    </location>
</feature>
<feature type="region of interest" description="Disordered" evidence="1">
    <location>
        <begin position="430"/>
        <end position="454"/>
    </location>
</feature>